<dbReference type="InterPro" id="IPR001680">
    <property type="entry name" value="WD40_rpt"/>
</dbReference>
<dbReference type="GO" id="GO:0005737">
    <property type="term" value="C:cytoplasm"/>
    <property type="evidence" value="ECO:0007669"/>
    <property type="project" value="UniProtKB-SubCell"/>
</dbReference>
<dbReference type="PANTHER" id="PTHR14344:SF3">
    <property type="entry name" value="WD REPEAT-CONTAINING PROTEIN 6"/>
    <property type="match status" value="1"/>
</dbReference>
<dbReference type="SUPFAM" id="SSF50978">
    <property type="entry name" value="WD40 repeat-like"/>
    <property type="match status" value="2"/>
</dbReference>
<comment type="subcellular location">
    <subcellularLocation>
        <location evidence="1">Cytoplasm</location>
    </subcellularLocation>
</comment>
<evidence type="ECO:0000256" key="7">
    <source>
        <dbReference type="ARBA" id="ARBA00040154"/>
    </source>
</evidence>
<feature type="repeat" description="WD" evidence="8">
    <location>
        <begin position="69"/>
        <end position="100"/>
    </location>
</feature>
<dbReference type="PROSITE" id="PS50082">
    <property type="entry name" value="WD_REPEATS_2"/>
    <property type="match status" value="1"/>
</dbReference>
<gene>
    <name evidence="9" type="ORF">HHI36_012890</name>
</gene>
<reference evidence="9 10" key="1">
    <citation type="journal article" date="2021" name="BMC Biol.">
        <title>Horizontally acquired antibacterial genes associated with adaptive radiation of ladybird beetles.</title>
        <authorList>
            <person name="Li H.S."/>
            <person name="Tang X.F."/>
            <person name="Huang Y.H."/>
            <person name="Xu Z.Y."/>
            <person name="Chen M.L."/>
            <person name="Du X.Y."/>
            <person name="Qiu B.Y."/>
            <person name="Chen P.T."/>
            <person name="Zhang W."/>
            <person name="Slipinski A."/>
            <person name="Escalona H.E."/>
            <person name="Waterhouse R.M."/>
            <person name="Zwick A."/>
            <person name="Pang H."/>
        </authorList>
    </citation>
    <scope>NUCLEOTIDE SEQUENCE [LARGE SCALE GENOMIC DNA]</scope>
    <source>
        <strain evidence="9">SYSU2018</strain>
    </source>
</reference>
<sequence>MNNLLQIRNLGLEVTEEYSCNEKSMLYSAMIGYNSWDDIIVFAGTAFGNLLIWKPSINNNKRCAVQETLKGHKGVILSVDFNEDQKMLCTTSDDRSSILWAQEGIKHKKFEKKCKVHGHQARIFCCKILTKFFITAGEDSVLNIWNFDGTLLRMVEPHQGGAIRSVGYFEEKNYIVSGGEDGSLTSFSAFTSVEGKKVDMPKMEVPREIVLLASQNILAISESGSLFYYNIIQNKWLSIDHYKDLEQCSLLEVSPCRKCLALIGFHGEMHFYKEIRGSIVKKCTYKLETQSKIAGAHWLNCKNFLTYENEGRLFVWDVQKTSVETKYQYTLPWNGERRLTAACLHKECLIIGDRKGHLHVYNNKKEFPIRSMMKVHTSQGVSKLYSISNVVVSLGRDSLLKMHKLEKDLRLTPVSADKLPFTWLGSLYKNYLVGFSGENLVLWDIKARRTLIKSPCGGGHRSWDFNDSCFVYLKSKSINIKNFDLAAILPIDFISGYHVKEINCLRALRIGGYYILASGGEDTVLRLKKVDLTKERTELCSIKKFKSHLSSIKSICFHKIEEFENKVTYLMFYGGGREQISMYKVPVSVENSSLEVSCIEQDSYYNSTNDAETRIMDLNVVEYNKRILLFAACSNGNIHVFKIVKGDNPDQFVLKFMKTVKYKLRCLLKIASLVTGNLKILLTMATDGLLVFWNFLEILNNENPNYFATVPAHQSGINSYSIRTISDTKILILTGGDDNAIVLNLLEFSSEDNLKINVLDTFKDTGVHCALVSGAFICDKFFVTTAIDQRVLLFRWEIIEEKLKCRCLSMFHTAIADVQGMECFNNGRLDIFIYGNGFEYITSRRILSG</sequence>
<keyword evidence="2" id="KW-0963">Cytoplasm</keyword>
<keyword evidence="10" id="KW-1185">Reference proteome</keyword>
<comment type="similarity">
    <text evidence="6">Belongs to the WD repeat WDR6 family.</text>
</comment>
<evidence type="ECO:0000256" key="3">
    <source>
        <dbReference type="ARBA" id="ARBA00022574"/>
    </source>
</evidence>
<organism evidence="9 10">
    <name type="scientific">Cryptolaemus montrouzieri</name>
    <dbReference type="NCBI Taxonomy" id="559131"/>
    <lineage>
        <taxon>Eukaryota</taxon>
        <taxon>Metazoa</taxon>
        <taxon>Ecdysozoa</taxon>
        <taxon>Arthropoda</taxon>
        <taxon>Hexapoda</taxon>
        <taxon>Insecta</taxon>
        <taxon>Pterygota</taxon>
        <taxon>Neoptera</taxon>
        <taxon>Endopterygota</taxon>
        <taxon>Coleoptera</taxon>
        <taxon>Polyphaga</taxon>
        <taxon>Cucujiformia</taxon>
        <taxon>Coccinelloidea</taxon>
        <taxon>Coccinellidae</taxon>
        <taxon>Scymninae</taxon>
        <taxon>Scymnini</taxon>
        <taxon>Cryptolaemus</taxon>
    </lineage>
</organism>
<dbReference type="EMBL" id="JABFTP020000103">
    <property type="protein sequence ID" value="KAL3277546.1"/>
    <property type="molecule type" value="Genomic_DNA"/>
</dbReference>
<accession>A0ABD2NFS1</accession>
<name>A0ABD2NFS1_9CUCU</name>
<evidence type="ECO:0000256" key="6">
    <source>
        <dbReference type="ARBA" id="ARBA00038255"/>
    </source>
</evidence>
<dbReference type="Pfam" id="PF00400">
    <property type="entry name" value="WD40"/>
    <property type="match status" value="1"/>
</dbReference>
<protein>
    <recommendedName>
        <fullName evidence="7">tRNA (34-2'-O)-methyltransferase regulator WDR6</fullName>
    </recommendedName>
</protein>
<evidence type="ECO:0000313" key="10">
    <source>
        <dbReference type="Proteomes" id="UP001516400"/>
    </source>
</evidence>
<dbReference type="Proteomes" id="UP001516400">
    <property type="component" value="Unassembled WGS sequence"/>
</dbReference>
<dbReference type="InterPro" id="IPR036322">
    <property type="entry name" value="WD40_repeat_dom_sf"/>
</dbReference>
<keyword evidence="3 8" id="KW-0853">WD repeat</keyword>
<evidence type="ECO:0000313" key="9">
    <source>
        <dbReference type="EMBL" id="KAL3277546.1"/>
    </source>
</evidence>
<evidence type="ECO:0000256" key="2">
    <source>
        <dbReference type="ARBA" id="ARBA00022490"/>
    </source>
</evidence>
<evidence type="ECO:0000256" key="1">
    <source>
        <dbReference type="ARBA" id="ARBA00004496"/>
    </source>
</evidence>
<dbReference type="PANTHER" id="PTHR14344">
    <property type="entry name" value="WD REPEAT PROTEIN"/>
    <property type="match status" value="1"/>
</dbReference>
<keyword evidence="4" id="KW-0819">tRNA processing</keyword>
<comment type="caution">
    <text evidence="9">The sequence shown here is derived from an EMBL/GenBank/DDBJ whole genome shotgun (WGS) entry which is preliminary data.</text>
</comment>
<evidence type="ECO:0000256" key="8">
    <source>
        <dbReference type="PROSITE-ProRule" id="PRU00221"/>
    </source>
</evidence>
<dbReference type="InterPro" id="IPR015943">
    <property type="entry name" value="WD40/YVTN_repeat-like_dom_sf"/>
</dbReference>
<evidence type="ECO:0000256" key="4">
    <source>
        <dbReference type="ARBA" id="ARBA00022694"/>
    </source>
</evidence>
<dbReference type="Gene3D" id="2.130.10.10">
    <property type="entry name" value="YVTN repeat-like/Quinoprotein amine dehydrogenase"/>
    <property type="match status" value="3"/>
</dbReference>
<keyword evidence="5" id="KW-0677">Repeat</keyword>
<dbReference type="InterPro" id="IPR051973">
    <property type="entry name" value="tRNA_Anticodon_Mtase-Reg"/>
</dbReference>
<proteinExistence type="inferred from homology"/>
<dbReference type="SMART" id="SM00320">
    <property type="entry name" value="WD40"/>
    <property type="match status" value="7"/>
</dbReference>
<dbReference type="AlphaFoldDB" id="A0ABD2NFS1"/>
<evidence type="ECO:0000256" key="5">
    <source>
        <dbReference type="ARBA" id="ARBA00022737"/>
    </source>
</evidence>
<dbReference type="GO" id="GO:0008033">
    <property type="term" value="P:tRNA processing"/>
    <property type="evidence" value="ECO:0007669"/>
    <property type="project" value="UniProtKB-KW"/>
</dbReference>
<dbReference type="PROSITE" id="PS50294">
    <property type="entry name" value="WD_REPEATS_REGION"/>
    <property type="match status" value="1"/>
</dbReference>